<evidence type="ECO:0000313" key="2">
    <source>
        <dbReference type="Proteomes" id="UP000293823"/>
    </source>
</evidence>
<reference evidence="2" key="1">
    <citation type="journal article" date="2019" name="bioRxiv">
        <title>Genomics, evolutionary history and diagnostics of the Alternaria alternata species group including apple and Asian pear pathotypes.</title>
        <authorList>
            <person name="Armitage A.D."/>
            <person name="Cockerton H.M."/>
            <person name="Sreenivasaprasad S."/>
            <person name="Woodhall J.W."/>
            <person name="Lane C.R."/>
            <person name="Harrison R.J."/>
            <person name="Clarkson J.P."/>
        </authorList>
    </citation>
    <scope>NUCLEOTIDE SEQUENCE [LARGE SCALE GENOMIC DNA]</scope>
    <source>
        <strain evidence="2">RGR 97.0016</strain>
    </source>
</reference>
<dbReference type="AlphaFoldDB" id="A0A4Q4S5E9"/>
<dbReference type="EMBL" id="PEJP01000020">
    <property type="protein sequence ID" value="RYO64706.1"/>
    <property type="molecule type" value="Genomic_DNA"/>
</dbReference>
<organism evidence="1 2">
    <name type="scientific">Alternaria arborescens</name>
    <dbReference type="NCBI Taxonomy" id="156630"/>
    <lineage>
        <taxon>Eukaryota</taxon>
        <taxon>Fungi</taxon>
        <taxon>Dikarya</taxon>
        <taxon>Ascomycota</taxon>
        <taxon>Pezizomycotina</taxon>
        <taxon>Dothideomycetes</taxon>
        <taxon>Pleosporomycetidae</taxon>
        <taxon>Pleosporales</taxon>
        <taxon>Pleosporineae</taxon>
        <taxon>Pleosporaceae</taxon>
        <taxon>Alternaria</taxon>
        <taxon>Alternaria sect. Alternaria</taxon>
    </lineage>
</organism>
<sequence length="323" mass="36750">MDTQELIQEVKAMLEQTKDMLDRHGLGGVGASLSVQDAFEEQHLITLARLNRACGYSSSTTAENEDELLEQDLQQIHKKRKLGTKAPLVLGGPKDPWKRITNPTNFERLPDVPKYVLIHIRRHGNDAQKFLRALALISDCGDYTSNDDLGNAFMSRYQWTNQVNRREEQIRVLQLFNDLFWFDIMQCLRPKGTGRVGDVMLAELDTFLTPLHFETIGLRKDTVIENISEWSLRGAKINKLCRIYGPGIILVLHKQFSRHFFDSRFTASGVYFDGAITRLDSLGLKDTIKSNKLGDLAQSVRELMIKPFRDALRGKQTARGGTE</sequence>
<gene>
    <name evidence="1" type="ORF">AA0113_g5902</name>
</gene>
<protein>
    <submittedName>
        <fullName evidence="1">Uncharacterized protein</fullName>
    </submittedName>
</protein>
<keyword evidence="2" id="KW-1185">Reference proteome</keyword>
<accession>A0A4Q4S5E9</accession>
<comment type="caution">
    <text evidence="1">The sequence shown here is derived from an EMBL/GenBank/DDBJ whole genome shotgun (WGS) entry which is preliminary data.</text>
</comment>
<dbReference type="Proteomes" id="UP000293823">
    <property type="component" value="Unassembled WGS sequence"/>
</dbReference>
<evidence type="ECO:0000313" key="1">
    <source>
        <dbReference type="EMBL" id="RYO64706.1"/>
    </source>
</evidence>
<dbReference type="OrthoDB" id="3938123at2759"/>
<name>A0A4Q4S5E9_9PLEO</name>
<proteinExistence type="predicted"/>